<dbReference type="PANTHER" id="PTHR11958:SF63">
    <property type="entry name" value="AMINO ACID TRANSPORTER"/>
    <property type="match status" value="1"/>
</dbReference>
<dbReference type="InterPro" id="IPR050746">
    <property type="entry name" value="DAACS"/>
</dbReference>
<comment type="similarity">
    <text evidence="2 7">Belongs to the dicarboxylate/amino acid:cation symporter (DAACS) (TC 2.A.23) family.</text>
</comment>
<keyword evidence="10" id="KW-1185">Reference proteome</keyword>
<reference evidence="9" key="1">
    <citation type="submission" date="2020-11" db="EMBL/GenBank/DDBJ databases">
        <authorList>
            <person name="Tran Van P."/>
        </authorList>
    </citation>
    <scope>NUCLEOTIDE SEQUENCE</scope>
</reference>
<evidence type="ECO:0000313" key="10">
    <source>
        <dbReference type="Proteomes" id="UP000759131"/>
    </source>
</evidence>
<evidence type="ECO:0000256" key="2">
    <source>
        <dbReference type="ARBA" id="ARBA00006148"/>
    </source>
</evidence>
<feature type="transmembrane region" description="Helical" evidence="7">
    <location>
        <begin position="43"/>
        <end position="63"/>
    </location>
</feature>
<dbReference type="GO" id="GO:0015501">
    <property type="term" value="F:glutamate:sodium symporter activity"/>
    <property type="evidence" value="ECO:0007669"/>
    <property type="project" value="TreeGrafter"/>
</dbReference>
<keyword evidence="3 7" id="KW-0813">Transport</keyword>
<feature type="transmembrane region" description="Helical" evidence="7">
    <location>
        <begin position="395"/>
        <end position="415"/>
    </location>
</feature>
<feature type="transmembrane region" description="Helical" evidence="7">
    <location>
        <begin position="209"/>
        <end position="230"/>
    </location>
</feature>
<organism evidence="9">
    <name type="scientific">Medioppia subpectinata</name>
    <dbReference type="NCBI Taxonomy" id="1979941"/>
    <lineage>
        <taxon>Eukaryota</taxon>
        <taxon>Metazoa</taxon>
        <taxon>Ecdysozoa</taxon>
        <taxon>Arthropoda</taxon>
        <taxon>Chelicerata</taxon>
        <taxon>Arachnida</taxon>
        <taxon>Acari</taxon>
        <taxon>Acariformes</taxon>
        <taxon>Sarcoptiformes</taxon>
        <taxon>Oribatida</taxon>
        <taxon>Brachypylina</taxon>
        <taxon>Oppioidea</taxon>
        <taxon>Oppiidae</taxon>
        <taxon>Medioppia</taxon>
    </lineage>
</organism>
<evidence type="ECO:0000256" key="7">
    <source>
        <dbReference type="RuleBase" id="RU361216"/>
    </source>
</evidence>
<dbReference type="SUPFAM" id="SSF118215">
    <property type="entry name" value="Proton glutamate symport protein"/>
    <property type="match status" value="1"/>
</dbReference>
<dbReference type="AlphaFoldDB" id="A0A7R9PVF1"/>
<evidence type="ECO:0000256" key="4">
    <source>
        <dbReference type="ARBA" id="ARBA00022692"/>
    </source>
</evidence>
<feature type="transmembrane region" description="Helical" evidence="7">
    <location>
        <begin position="251"/>
        <end position="274"/>
    </location>
</feature>
<keyword evidence="7" id="KW-0769">Symport</keyword>
<name>A0A7R9PVF1_9ACAR</name>
<dbReference type="GO" id="GO:0015175">
    <property type="term" value="F:neutral L-amino acid transmembrane transporter activity"/>
    <property type="evidence" value="ECO:0007669"/>
    <property type="project" value="TreeGrafter"/>
</dbReference>
<feature type="transmembrane region" description="Helical" evidence="7">
    <location>
        <begin position="83"/>
        <end position="107"/>
    </location>
</feature>
<evidence type="ECO:0000256" key="1">
    <source>
        <dbReference type="ARBA" id="ARBA00004141"/>
    </source>
</evidence>
<dbReference type="GO" id="GO:0005886">
    <property type="term" value="C:plasma membrane"/>
    <property type="evidence" value="ECO:0007669"/>
    <property type="project" value="TreeGrafter"/>
</dbReference>
<gene>
    <name evidence="9" type="ORF">OSB1V03_LOCUS2799</name>
</gene>
<feature type="transmembrane region" description="Helical" evidence="7">
    <location>
        <begin position="119"/>
        <end position="141"/>
    </location>
</feature>
<proteinExistence type="inferred from homology"/>
<feature type="region of interest" description="Disordered" evidence="8">
    <location>
        <begin position="492"/>
        <end position="512"/>
    </location>
</feature>
<evidence type="ECO:0000256" key="6">
    <source>
        <dbReference type="ARBA" id="ARBA00023136"/>
    </source>
</evidence>
<feature type="transmembrane region" description="Helical" evidence="7">
    <location>
        <begin position="286"/>
        <end position="312"/>
    </location>
</feature>
<dbReference type="InterPro" id="IPR001991">
    <property type="entry name" value="Na-dicarboxylate_symporter"/>
</dbReference>
<dbReference type="EMBL" id="CAJPIZ010001033">
    <property type="protein sequence ID" value="CAG2102764.1"/>
    <property type="molecule type" value="Genomic_DNA"/>
</dbReference>
<evidence type="ECO:0000256" key="3">
    <source>
        <dbReference type="ARBA" id="ARBA00022448"/>
    </source>
</evidence>
<evidence type="ECO:0000256" key="8">
    <source>
        <dbReference type="SAM" id="MobiDB-lite"/>
    </source>
</evidence>
<accession>A0A7R9PVF1</accession>
<dbReference type="EMBL" id="OC855608">
    <property type="protein sequence ID" value="CAD7622334.1"/>
    <property type="molecule type" value="Genomic_DNA"/>
</dbReference>
<dbReference type="Pfam" id="PF00375">
    <property type="entry name" value="SDF"/>
    <property type="match status" value="1"/>
</dbReference>
<dbReference type="PRINTS" id="PR00173">
    <property type="entry name" value="EDTRNSPORT"/>
</dbReference>
<dbReference type="Gene3D" id="1.10.3860.10">
    <property type="entry name" value="Sodium:dicarboxylate symporter"/>
    <property type="match status" value="1"/>
</dbReference>
<dbReference type="InterPro" id="IPR036458">
    <property type="entry name" value="Na:dicarbo_symporter_sf"/>
</dbReference>
<protein>
    <recommendedName>
        <fullName evidence="7">Amino acid transporter</fullName>
    </recommendedName>
</protein>
<sequence>MTQNVIQMGEEKNNSLTETKYGTVEYDPSSRRSRVETFIRQNVLALATLSAVVLAIVIGIIIRSLTHQWSERSLMYLEFPGDIFLRMLKCLILPLIISSLISSLGNLDTKLSGHIGKRAVLYYLATTVLAIILGIILVLVIRPGYNSSAERHSNGPKPRVTTTADTILDLIRNLFPTNLVEACFAQYSTTLMPTNNETDVYKWKIKGSYGGGTNILGLVVFSIVLGIIIGRMKGDGKPLLNFFTSLSEATLNITNIVIKFTPIGVMFLILPRIVSVEDVSALLQSVGLFALTVAIGLMIHGFIFLPSIYYFFTRKNPYIFLGKMTEALMTAFGTASSAATLPVTISCLEENNKIDRNVVRFCVPIGATINMDGTALYEAVAALFITQSRGLDMDFAKVLIVSITATAASVGAAGIPQAGLITMVIVLNALGLPAEDVALVYIIDWLLDRLRTPINVLGDAYGSAIVAHLSRNELQEYTDRLNKEDIDNEKNSILTQPLPSSPSPSSSAVSSLKSINIKESKDSMSYNNSAFIADTNQNNNS</sequence>
<keyword evidence="5 7" id="KW-1133">Transmembrane helix</keyword>
<comment type="subcellular location">
    <subcellularLocation>
        <location evidence="1 7">Membrane</location>
        <topology evidence="1 7">Multi-pass membrane protein</topology>
    </subcellularLocation>
</comment>
<keyword evidence="6 7" id="KW-0472">Membrane</keyword>
<dbReference type="OrthoDB" id="5877963at2759"/>
<evidence type="ECO:0000256" key="5">
    <source>
        <dbReference type="ARBA" id="ARBA00022989"/>
    </source>
</evidence>
<dbReference type="PANTHER" id="PTHR11958">
    <property type="entry name" value="SODIUM/DICARBOXYLATE SYMPORTER-RELATED"/>
    <property type="match status" value="1"/>
</dbReference>
<evidence type="ECO:0000313" key="9">
    <source>
        <dbReference type="EMBL" id="CAD7622334.1"/>
    </source>
</evidence>
<dbReference type="GO" id="GO:0005313">
    <property type="term" value="F:L-glutamate transmembrane transporter activity"/>
    <property type="evidence" value="ECO:0007669"/>
    <property type="project" value="TreeGrafter"/>
</dbReference>
<keyword evidence="4 7" id="KW-0812">Transmembrane</keyword>
<dbReference type="Proteomes" id="UP000759131">
    <property type="component" value="Unassembled WGS sequence"/>
</dbReference>